<organism evidence="2 3">
    <name type="scientific">Rhizobium jaguaris</name>
    <dbReference type="NCBI Taxonomy" id="1312183"/>
    <lineage>
        <taxon>Bacteria</taxon>
        <taxon>Pseudomonadati</taxon>
        <taxon>Pseudomonadota</taxon>
        <taxon>Alphaproteobacteria</taxon>
        <taxon>Hyphomicrobiales</taxon>
        <taxon>Rhizobiaceae</taxon>
        <taxon>Rhizobium/Agrobacterium group</taxon>
        <taxon>Rhizobium</taxon>
    </lineage>
</organism>
<feature type="compositionally biased region" description="Low complexity" evidence="1">
    <location>
        <begin position="47"/>
        <end position="61"/>
    </location>
</feature>
<sequence>MPPQQLFPSGGLLTFTLHGPRFPLAHFLFRSLTLFQRRLRRRDARRPASALSRPLSAAAATSDRETD</sequence>
<feature type="region of interest" description="Disordered" evidence="1">
    <location>
        <begin position="42"/>
        <end position="67"/>
    </location>
</feature>
<keyword evidence="2" id="KW-0614">Plasmid</keyword>
<dbReference type="AlphaFoldDB" id="A0A387G4G6"/>
<protein>
    <submittedName>
        <fullName evidence="2">Uncharacterized protein</fullName>
    </submittedName>
</protein>
<proteinExistence type="predicted"/>
<evidence type="ECO:0000313" key="2">
    <source>
        <dbReference type="EMBL" id="AYG64245.1"/>
    </source>
</evidence>
<dbReference type="Proteomes" id="UP000282195">
    <property type="component" value="Plasmid pRCCGE525b"/>
</dbReference>
<gene>
    <name evidence="2" type="ORF">CCGE525_36630</name>
</gene>
<name>A0A387G4G6_9HYPH</name>
<dbReference type="EMBL" id="CP032696">
    <property type="protein sequence ID" value="AYG64245.1"/>
    <property type="molecule type" value="Genomic_DNA"/>
</dbReference>
<keyword evidence="3" id="KW-1185">Reference proteome</keyword>
<geneLocation type="plasmid" evidence="3">
    <name>prccge525b</name>
</geneLocation>
<reference evidence="2 3" key="1">
    <citation type="submission" date="2018-10" db="EMBL/GenBank/DDBJ databases">
        <title>Rhizobium etli, R. leguminosarum and a new Rhizobium genospecies from Phaseolus dumosus.</title>
        <authorList>
            <person name="Ramirez-Puebla S.T."/>
            <person name="Rogel-Hernandez M.A."/>
            <person name="Guerrero G."/>
            <person name="Ormeno-Orrillo E."/>
            <person name="Martinez-Romero J.C."/>
            <person name="Negrete-Yankelevich S."/>
            <person name="Martinez-Romero E."/>
        </authorList>
    </citation>
    <scope>NUCLEOTIDE SEQUENCE [LARGE SCALE GENOMIC DNA]</scope>
    <source>
        <strain evidence="2 3">CCGE525</strain>
        <plasmid evidence="3">prccge525b</plasmid>
    </source>
</reference>
<dbReference type="KEGG" id="rjg:CCGE525_36630"/>
<evidence type="ECO:0000256" key="1">
    <source>
        <dbReference type="SAM" id="MobiDB-lite"/>
    </source>
</evidence>
<evidence type="ECO:0000313" key="3">
    <source>
        <dbReference type="Proteomes" id="UP000282195"/>
    </source>
</evidence>
<accession>A0A387G4G6</accession>